<accession>A0A292YMD0</accession>
<comment type="caution">
    <text evidence="2">The sequence shown here is derived from an EMBL/GenBank/DDBJ whole genome shotgun (WGS) entry which is preliminary data.</text>
</comment>
<keyword evidence="3" id="KW-1185">Reference proteome</keyword>
<organism evidence="2 3">
    <name type="scientific">Effusibacillus lacus</name>
    <dbReference type="NCBI Taxonomy" id="1348429"/>
    <lineage>
        <taxon>Bacteria</taxon>
        <taxon>Bacillati</taxon>
        <taxon>Bacillota</taxon>
        <taxon>Bacilli</taxon>
        <taxon>Bacillales</taxon>
        <taxon>Alicyclobacillaceae</taxon>
        <taxon>Effusibacillus</taxon>
    </lineage>
</organism>
<dbReference type="InterPro" id="IPR010839">
    <property type="entry name" value="AtuA_N"/>
</dbReference>
<feature type="domain" description="Acyclic terpene utilisation N-terminal" evidence="1">
    <location>
        <begin position="4"/>
        <end position="448"/>
    </location>
</feature>
<dbReference type="PANTHER" id="PTHR47708">
    <property type="match status" value="1"/>
</dbReference>
<evidence type="ECO:0000313" key="3">
    <source>
        <dbReference type="Proteomes" id="UP000217785"/>
    </source>
</evidence>
<evidence type="ECO:0000259" key="1">
    <source>
        <dbReference type="Pfam" id="PF07287"/>
    </source>
</evidence>
<dbReference type="Pfam" id="PF07287">
    <property type="entry name" value="AtuA"/>
    <property type="match status" value="1"/>
</dbReference>
<dbReference type="PANTHER" id="PTHR47708:SF2">
    <property type="entry name" value="SI:CH73-132F6.5"/>
    <property type="match status" value="1"/>
</dbReference>
<dbReference type="EMBL" id="BDUF01000056">
    <property type="protein sequence ID" value="GAX90336.1"/>
    <property type="molecule type" value="Genomic_DNA"/>
</dbReference>
<sequence>MKIVRIGAAQGFYGDALEPAIVSAKRGDIQYLAFDCLAELTMAILAKDQAKDPNKGYTRDITPAMQYLLPIAKDKGFKMLTNAGGINPEGALQEVLRIANKLGLHGLRVAVVTGDNLMGRLDELQESVLTLEDLETGEKLGTVKDRLMFANAYLGAQPIVEALKQGADVVITGRTTDTAQFLAPLIYEFGWSQEDWNELAQGILMGHLMECSGQSTGGNFSGCWWELKDLDLIGYPIAEVREDGSFVLTKPEETGGLVSVDTVKEQMLYEIHDPTAYVTPDVIADFTTATLEDIGPDRVLVRGATGKHRPDSLKVVMGYENGYMGQAMVGYSWPDALRKARAAEEIIRKQLQRRGWEYEEVHAEYLGFNSLHGPTVEEPQEELNEVYLRMTVRAKTREDADRFGRLFPYLALNGPPSLGGSFGTLTSRQLLGMWSTLIPREMVEREIKIRIEEVSV</sequence>
<dbReference type="AlphaFoldDB" id="A0A292YMD0"/>
<dbReference type="OrthoDB" id="9763456at2"/>
<dbReference type="Proteomes" id="UP000217785">
    <property type="component" value="Unassembled WGS sequence"/>
</dbReference>
<evidence type="ECO:0000313" key="2">
    <source>
        <dbReference type="EMBL" id="GAX90336.1"/>
    </source>
</evidence>
<proteinExistence type="predicted"/>
<name>A0A292YMD0_9BACL</name>
<gene>
    <name evidence="2" type="ORF">EFBL_1962</name>
</gene>
<dbReference type="RefSeq" id="WP_096182060.1">
    <property type="nucleotide sequence ID" value="NZ_BDUF01000056.1"/>
</dbReference>
<reference evidence="3" key="1">
    <citation type="submission" date="2017-07" db="EMBL/GenBank/DDBJ databases">
        <title>Draft genome sequence of Effusibacillus lacus strain skLN1.</title>
        <authorList>
            <person name="Watanabe M."/>
            <person name="Kojima H."/>
            <person name="Fukui M."/>
        </authorList>
    </citation>
    <scope>NUCLEOTIDE SEQUENCE [LARGE SCALE GENOMIC DNA]</scope>
    <source>
        <strain evidence="3">skLN1</strain>
    </source>
</reference>
<protein>
    <recommendedName>
        <fullName evidence="1">Acyclic terpene utilisation N-terminal domain-containing protein</fullName>
    </recommendedName>
</protein>